<evidence type="ECO:0000313" key="3">
    <source>
        <dbReference type="EMBL" id="MFB9629402.1"/>
    </source>
</evidence>
<dbReference type="RefSeq" id="WP_345003437.1">
    <property type="nucleotide sequence ID" value="NZ_BAAAXV010000012.1"/>
</dbReference>
<gene>
    <name evidence="3" type="ORF">ACFFSA_40550</name>
</gene>
<accession>A0ABV5SCP4</accession>
<protein>
    <submittedName>
        <fullName evidence="3">Dihydrofolate reductase family protein</fullName>
    </submittedName>
</protein>
<organism evidence="3 4">
    <name type="scientific">Nonomuraea helvata</name>
    <dbReference type="NCBI Taxonomy" id="37484"/>
    <lineage>
        <taxon>Bacteria</taxon>
        <taxon>Bacillati</taxon>
        <taxon>Actinomycetota</taxon>
        <taxon>Actinomycetes</taxon>
        <taxon>Streptosporangiales</taxon>
        <taxon>Streptosporangiaceae</taxon>
        <taxon>Nonomuraea</taxon>
    </lineage>
</organism>
<dbReference type="EMBL" id="JBHMBW010000057">
    <property type="protein sequence ID" value="MFB9629402.1"/>
    <property type="molecule type" value="Genomic_DNA"/>
</dbReference>
<name>A0ABV5SCP4_9ACTN</name>
<keyword evidence="4" id="KW-1185">Reference proteome</keyword>
<feature type="region of interest" description="Disordered" evidence="1">
    <location>
        <begin position="38"/>
        <end position="61"/>
    </location>
</feature>
<evidence type="ECO:0000313" key="4">
    <source>
        <dbReference type="Proteomes" id="UP001589532"/>
    </source>
</evidence>
<dbReference type="InterPro" id="IPR002734">
    <property type="entry name" value="RibDG_C"/>
</dbReference>
<dbReference type="Pfam" id="PF01872">
    <property type="entry name" value="RibD_C"/>
    <property type="match status" value="1"/>
</dbReference>
<reference evidence="3 4" key="1">
    <citation type="submission" date="2024-09" db="EMBL/GenBank/DDBJ databases">
        <authorList>
            <person name="Sun Q."/>
            <person name="Mori K."/>
        </authorList>
    </citation>
    <scope>NUCLEOTIDE SEQUENCE [LARGE SCALE GENOMIC DNA]</scope>
    <source>
        <strain evidence="3 4">JCM 3143</strain>
    </source>
</reference>
<sequence length="149" mass="16643">MISGAPSGLHSGRPLRPRRSYGQGHLLDEHLDRRLHRGSRRWHGLPGPGRRLSQAENQTAPERVPIVRRKDAVSVATRLKQEIDGTLQLGGAGLATSLLDLIDEFWVYALPMIVGGGKPYPPVGEKLRLRLVEHRSFAAGTMFRRYVRP</sequence>
<dbReference type="InterPro" id="IPR024072">
    <property type="entry name" value="DHFR-like_dom_sf"/>
</dbReference>
<evidence type="ECO:0000259" key="2">
    <source>
        <dbReference type="Pfam" id="PF01872"/>
    </source>
</evidence>
<dbReference type="SUPFAM" id="SSF53597">
    <property type="entry name" value="Dihydrofolate reductase-like"/>
    <property type="match status" value="1"/>
</dbReference>
<dbReference type="Gene3D" id="3.40.430.10">
    <property type="entry name" value="Dihydrofolate Reductase, subunit A"/>
    <property type="match status" value="1"/>
</dbReference>
<feature type="region of interest" description="Disordered" evidence="1">
    <location>
        <begin position="1"/>
        <end position="21"/>
    </location>
</feature>
<dbReference type="Proteomes" id="UP001589532">
    <property type="component" value="Unassembled WGS sequence"/>
</dbReference>
<feature type="domain" description="Bacterial bifunctional deaminase-reductase C-terminal" evidence="2">
    <location>
        <begin position="60"/>
        <end position="142"/>
    </location>
</feature>
<proteinExistence type="predicted"/>
<evidence type="ECO:0000256" key="1">
    <source>
        <dbReference type="SAM" id="MobiDB-lite"/>
    </source>
</evidence>
<comment type="caution">
    <text evidence="3">The sequence shown here is derived from an EMBL/GenBank/DDBJ whole genome shotgun (WGS) entry which is preliminary data.</text>
</comment>